<keyword evidence="3" id="KW-1185">Reference proteome</keyword>
<proteinExistence type="predicted"/>
<evidence type="ECO:0000256" key="1">
    <source>
        <dbReference type="SAM" id="MobiDB-lite"/>
    </source>
</evidence>
<dbReference type="EMBL" id="VIEB01000030">
    <property type="protein sequence ID" value="TQE11388.1"/>
    <property type="molecule type" value="Genomic_DNA"/>
</dbReference>
<dbReference type="AlphaFoldDB" id="A0A540NK23"/>
<comment type="caution">
    <text evidence="2">The sequence shown here is derived from an EMBL/GenBank/DDBJ whole genome shotgun (WGS) entry which is preliminary data.</text>
</comment>
<accession>A0A540NK23</accession>
<protein>
    <submittedName>
        <fullName evidence="2">Uncharacterized protein</fullName>
    </submittedName>
</protein>
<reference evidence="2 3" key="1">
    <citation type="journal article" date="2019" name="G3 (Bethesda)">
        <title>Sequencing of a Wild Apple (Malus baccata) Genome Unravels the Differences Between Cultivated and Wild Apple Species Regarding Disease Resistance and Cold Tolerance.</title>
        <authorList>
            <person name="Chen X."/>
        </authorList>
    </citation>
    <scope>NUCLEOTIDE SEQUENCE [LARGE SCALE GENOMIC DNA]</scope>
    <source>
        <strain evidence="3">cv. Shandingzi</strain>
        <tissue evidence="2">Leaves</tissue>
    </source>
</reference>
<evidence type="ECO:0000313" key="2">
    <source>
        <dbReference type="EMBL" id="TQE11388.1"/>
    </source>
</evidence>
<gene>
    <name evidence="2" type="ORF">C1H46_002951</name>
</gene>
<sequence length="85" mass="9864">MSQVSRVTTGYDERHRAAPTAEQHSALAHNVGHVVRTECPMLWKLWREFLTKTKNLVRNCLSAKANKINQEKNFAPPFWFETLLL</sequence>
<evidence type="ECO:0000313" key="3">
    <source>
        <dbReference type="Proteomes" id="UP000315295"/>
    </source>
</evidence>
<organism evidence="2 3">
    <name type="scientific">Malus baccata</name>
    <name type="common">Siberian crab apple</name>
    <name type="synonym">Pyrus baccata</name>
    <dbReference type="NCBI Taxonomy" id="106549"/>
    <lineage>
        <taxon>Eukaryota</taxon>
        <taxon>Viridiplantae</taxon>
        <taxon>Streptophyta</taxon>
        <taxon>Embryophyta</taxon>
        <taxon>Tracheophyta</taxon>
        <taxon>Spermatophyta</taxon>
        <taxon>Magnoliopsida</taxon>
        <taxon>eudicotyledons</taxon>
        <taxon>Gunneridae</taxon>
        <taxon>Pentapetalae</taxon>
        <taxon>rosids</taxon>
        <taxon>fabids</taxon>
        <taxon>Rosales</taxon>
        <taxon>Rosaceae</taxon>
        <taxon>Amygdaloideae</taxon>
        <taxon>Maleae</taxon>
        <taxon>Malus</taxon>
    </lineage>
</organism>
<feature type="region of interest" description="Disordered" evidence="1">
    <location>
        <begin position="1"/>
        <end position="23"/>
    </location>
</feature>
<name>A0A540NK23_MALBA</name>
<dbReference type="Proteomes" id="UP000315295">
    <property type="component" value="Unassembled WGS sequence"/>
</dbReference>